<evidence type="ECO:0000256" key="2">
    <source>
        <dbReference type="ARBA" id="ARBA00022692"/>
    </source>
</evidence>
<feature type="domain" description="TNFR-Cys" evidence="12">
    <location>
        <begin position="65"/>
        <end position="104"/>
    </location>
</feature>
<name>A0AAD7SS35_9TELE</name>
<organism evidence="13 14">
    <name type="scientific">Aldrovandia affinis</name>
    <dbReference type="NCBI Taxonomy" id="143900"/>
    <lineage>
        <taxon>Eukaryota</taxon>
        <taxon>Metazoa</taxon>
        <taxon>Chordata</taxon>
        <taxon>Craniata</taxon>
        <taxon>Vertebrata</taxon>
        <taxon>Euteleostomi</taxon>
        <taxon>Actinopterygii</taxon>
        <taxon>Neopterygii</taxon>
        <taxon>Teleostei</taxon>
        <taxon>Notacanthiformes</taxon>
        <taxon>Halosauridae</taxon>
        <taxon>Aldrovandia</taxon>
    </lineage>
</organism>
<keyword evidence="7" id="KW-0675">Receptor</keyword>
<dbReference type="GO" id="GO:0043123">
    <property type="term" value="P:positive regulation of canonical NF-kappaB signal transduction"/>
    <property type="evidence" value="ECO:0007669"/>
    <property type="project" value="InterPro"/>
</dbReference>
<dbReference type="PANTHER" id="PTHR12120">
    <property type="entry name" value="TNFR-CYS DOMAIN-CONTAINING PROTEIN"/>
    <property type="match status" value="1"/>
</dbReference>
<protein>
    <recommendedName>
        <fullName evidence="12">TNFR-Cys domain-containing protein</fullName>
    </recommendedName>
</protein>
<feature type="transmembrane region" description="Helical" evidence="10">
    <location>
        <begin position="159"/>
        <end position="184"/>
    </location>
</feature>
<dbReference type="Gene3D" id="2.10.50.10">
    <property type="entry name" value="Tumor Necrosis Factor Receptor, subunit A, domain 2"/>
    <property type="match status" value="1"/>
</dbReference>
<dbReference type="GO" id="GO:0005886">
    <property type="term" value="C:plasma membrane"/>
    <property type="evidence" value="ECO:0007669"/>
    <property type="project" value="TreeGrafter"/>
</dbReference>
<proteinExistence type="predicted"/>
<feature type="compositionally biased region" description="Basic and acidic residues" evidence="9">
    <location>
        <begin position="220"/>
        <end position="233"/>
    </location>
</feature>
<sequence length="407" mass="43901">MESGVPAVLLMVCCSVLVVADPSCDQAQFLHPNGSCVTCPTCGPGEQLSEDCGYGDGGEGRCVACGVGEFSVEDGLAPCWLCTQCSLLNREERVPCSPTGNADCGHCLRGFYEMKRKSGAVEALCMPCYSPTGRIRKECQPPPLPRHITIAGEPLPASMALIGSVSAALAFFLVLFLWVLLLTVERLKQGPKSFTGPEGLSGPQSAESLHMLLSCATPSREDQWAHGTEDTPRRLCSLSPEKDMRSPSIVINVTTNIKPSSQGRDREWEGPEGVGQDPETQISLEEMELMLKEVCTMAKDLTLEELDYDTVQDLSLLLDAGGRREGMRRLGRALAVSPEVLGNLRGFQDLFQYLRTSTYTLLPQLARAAASLPRPDLVSRIHRGLVARLSCANANINATASASARTQ</sequence>
<evidence type="ECO:0000256" key="6">
    <source>
        <dbReference type="ARBA" id="ARBA00023157"/>
    </source>
</evidence>
<feature type="chain" id="PRO_5041941136" description="TNFR-Cys domain-containing protein" evidence="11">
    <location>
        <begin position="21"/>
        <end position="407"/>
    </location>
</feature>
<dbReference type="AlphaFoldDB" id="A0AAD7SS35"/>
<evidence type="ECO:0000256" key="8">
    <source>
        <dbReference type="ARBA" id="ARBA00023180"/>
    </source>
</evidence>
<evidence type="ECO:0000313" key="14">
    <source>
        <dbReference type="Proteomes" id="UP001221898"/>
    </source>
</evidence>
<dbReference type="PROSITE" id="PS00652">
    <property type="entry name" value="TNFR_NGFR_1"/>
    <property type="match status" value="2"/>
</dbReference>
<keyword evidence="5 10" id="KW-0472">Membrane</keyword>
<evidence type="ECO:0000256" key="3">
    <source>
        <dbReference type="ARBA" id="ARBA00022737"/>
    </source>
</evidence>
<feature type="region of interest" description="Disordered" evidence="9">
    <location>
        <begin position="259"/>
        <end position="278"/>
    </location>
</feature>
<dbReference type="PANTHER" id="PTHR12120:SF10">
    <property type="entry name" value="TNFR-CYS DOMAIN-CONTAINING PROTEIN"/>
    <property type="match status" value="1"/>
</dbReference>
<keyword evidence="6" id="KW-1015">Disulfide bond</keyword>
<dbReference type="GO" id="GO:0046330">
    <property type="term" value="P:positive regulation of JNK cascade"/>
    <property type="evidence" value="ECO:0007669"/>
    <property type="project" value="InterPro"/>
</dbReference>
<accession>A0AAD7SS35</accession>
<feature type="domain" description="TNFR-Cys" evidence="12">
    <location>
        <begin position="24"/>
        <end position="62"/>
    </location>
</feature>
<evidence type="ECO:0000256" key="7">
    <source>
        <dbReference type="ARBA" id="ARBA00023170"/>
    </source>
</evidence>
<keyword evidence="2 10" id="KW-0812">Transmembrane</keyword>
<dbReference type="EMBL" id="JAINUG010000040">
    <property type="protein sequence ID" value="KAJ8407193.1"/>
    <property type="molecule type" value="Genomic_DNA"/>
</dbReference>
<evidence type="ECO:0000313" key="13">
    <source>
        <dbReference type="EMBL" id="KAJ8407193.1"/>
    </source>
</evidence>
<keyword evidence="3" id="KW-0677">Repeat</keyword>
<evidence type="ECO:0000256" key="11">
    <source>
        <dbReference type="SAM" id="SignalP"/>
    </source>
</evidence>
<keyword evidence="8" id="KW-0325">Glycoprotein</keyword>
<dbReference type="InterPro" id="IPR047526">
    <property type="entry name" value="TNR19/27/EDAR"/>
</dbReference>
<dbReference type="GO" id="GO:0038023">
    <property type="term" value="F:signaling receptor activity"/>
    <property type="evidence" value="ECO:0007669"/>
    <property type="project" value="InterPro"/>
</dbReference>
<feature type="signal peptide" evidence="11">
    <location>
        <begin position="1"/>
        <end position="20"/>
    </location>
</feature>
<gene>
    <name evidence="13" type="ORF">AAFF_G00288690</name>
</gene>
<reference evidence="13" key="1">
    <citation type="journal article" date="2023" name="Science">
        <title>Genome structures resolve the early diversification of teleost fishes.</title>
        <authorList>
            <person name="Parey E."/>
            <person name="Louis A."/>
            <person name="Montfort J."/>
            <person name="Bouchez O."/>
            <person name="Roques C."/>
            <person name="Iampietro C."/>
            <person name="Lluch J."/>
            <person name="Castinel A."/>
            <person name="Donnadieu C."/>
            <person name="Desvignes T."/>
            <person name="Floi Bucao C."/>
            <person name="Jouanno E."/>
            <person name="Wen M."/>
            <person name="Mejri S."/>
            <person name="Dirks R."/>
            <person name="Jansen H."/>
            <person name="Henkel C."/>
            <person name="Chen W.J."/>
            <person name="Zahm M."/>
            <person name="Cabau C."/>
            <person name="Klopp C."/>
            <person name="Thompson A.W."/>
            <person name="Robinson-Rechavi M."/>
            <person name="Braasch I."/>
            <person name="Lecointre G."/>
            <person name="Bobe J."/>
            <person name="Postlethwait J.H."/>
            <person name="Berthelot C."/>
            <person name="Roest Crollius H."/>
            <person name="Guiguen Y."/>
        </authorList>
    </citation>
    <scope>NUCLEOTIDE SEQUENCE</scope>
    <source>
        <strain evidence="13">NC1722</strain>
    </source>
</reference>
<keyword evidence="4 10" id="KW-1133">Transmembrane helix</keyword>
<evidence type="ECO:0000259" key="12">
    <source>
        <dbReference type="PROSITE" id="PS00652"/>
    </source>
</evidence>
<evidence type="ECO:0000256" key="10">
    <source>
        <dbReference type="SAM" id="Phobius"/>
    </source>
</evidence>
<keyword evidence="14" id="KW-1185">Reference proteome</keyword>
<evidence type="ECO:0000256" key="5">
    <source>
        <dbReference type="ARBA" id="ARBA00023136"/>
    </source>
</evidence>
<evidence type="ECO:0000256" key="9">
    <source>
        <dbReference type="SAM" id="MobiDB-lite"/>
    </source>
</evidence>
<keyword evidence="11" id="KW-0732">Signal</keyword>
<evidence type="ECO:0000256" key="1">
    <source>
        <dbReference type="ARBA" id="ARBA00004167"/>
    </source>
</evidence>
<evidence type="ECO:0000256" key="4">
    <source>
        <dbReference type="ARBA" id="ARBA00022989"/>
    </source>
</evidence>
<comment type="subcellular location">
    <subcellularLocation>
        <location evidence="1">Membrane</location>
        <topology evidence="1">Single-pass membrane protein</topology>
    </subcellularLocation>
</comment>
<dbReference type="Proteomes" id="UP001221898">
    <property type="component" value="Unassembled WGS sequence"/>
</dbReference>
<comment type="caution">
    <text evidence="13">The sequence shown here is derived from an EMBL/GenBank/DDBJ whole genome shotgun (WGS) entry which is preliminary data.</text>
</comment>
<dbReference type="InterPro" id="IPR001368">
    <property type="entry name" value="TNFR/NGFR_Cys_rich_reg"/>
</dbReference>
<feature type="region of interest" description="Disordered" evidence="9">
    <location>
        <begin position="220"/>
        <end position="240"/>
    </location>
</feature>